<comment type="caution">
    <text evidence="2">The sequence shown here is derived from an EMBL/GenBank/DDBJ whole genome shotgun (WGS) entry which is preliminary data.</text>
</comment>
<dbReference type="RefSeq" id="WP_267637094.1">
    <property type="nucleotide sequence ID" value="NZ_JAODIY010000009.1"/>
</dbReference>
<dbReference type="Gene3D" id="3.40.1580.10">
    <property type="entry name" value="SMI1/KNR4-like"/>
    <property type="match status" value="1"/>
</dbReference>
<dbReference type="InterPro" id="IPR018958">
    <property type="entry name" value="Knr4/Smi1-like_dom"/>
</dbReference>
<evidence type="ECO:0000259" key="1">
    <source>
        <dbReference type="SMART" id="SM00860"/>
    </source>
</evidence>
<feature type="domain" description="Knr4/Smi1-like" evidence="1">
    <location>
        <begin position="26"/>
        <end position="167"/>
    </location>
</feature>
<dbReference type="SUPFAM" id="SSF160631">
    <property type="entry name" value="SMI1/KNR4-like"/>
    <property type="match status" value="1"/>
</dbReference>
<dbReference type="Pfam" id="PF09346">
    <property type="entry name" value="SMI1_KNR4"/>
    <property type="match status" value="1"/>
</dbReference>
<gene>
    <name evidence="2" type="ORF">ACFQJ7_13645</name>
</gene>
<evidence type="ECO:0000313" key="3">
    <source>
        <dbReference type="Proteomes" id="UP001596414"/>
    </source>
</evidence>
<dbReference type="EMBL" id="JBHSZQ010000047">
    <property type="protein sequence ID" value="MFC7127053.1"/>
    <property type="molecule type" value="Genomic_DNA"/>
</dbReference>
<protein>
    <submittedName>
        <fullName evidence="2">SMI1/KNR4 family protein</fullName>
    </submittedName>
</protein>
<organism evidence="2 3">
    <name type="scientific">Halovenus rubra</name>
    <dbReference type="NCBI Taxonomy" id="869890"/>
    <lineage>
        <taxon>Archaea</taxon>
        <taxon>Methanobacteriati</taxon>
        <taxon>Methanobacteriota</taxon>
        <taxon>Stenosarchaea group</taxon>
        <taxon>Halobacteria</taxon>
        <taxon>Halobacteriales</taxon>
        <taxon>Haloarculaceae</taxon>
        <taxon>Halovenus</taxon>
    </lineage>
</organism>
<dbReference type="AlphaFoldDB" id="A0ABD5XDD0"/>
<dbReference type="Proteomes" id="UP001596414">
    <property type="component" value="Unassembled WGS sequence"/>
</dbReference>
<sequence length="175" mass="19463">MTTSISVSLVDRTTTMITEMRDTGPPVTAEDLDSLETALGGELPEAYREFLREYNGGKPREATFEFADPLDGRSGASVNDFLGIRDDIRDIEECYDTVEHWIPEGLCPIAEGPGGDFVLLSIREDSQGEVFYIDHELPGERTFDGNAGEYPENITRVAESFDDFLALLYDIDAPR</sequence>
<accession>A0ABD5XDD0</accession>
<reference evidence="2 3" key="1">
    <citation type="journal article" date="2014" name="Int. J. Syst. Evol. Microbiol.">
        <title>Complete genome sequence of Corynebacterium casei LMG S-19264T (=DSM 44701T), isolated from a smear-ripened cheese.</title>
        <authorList>
            <consortium name="US DOE Joint Genome Institute (JGI-PGF)"/>
            <person name="Walter F."/>
            <person name="Albersmeier A."/>
            <person name="Kalinowski J."/>
            <person name="Ruckert C."/>
        </authorList>
    </citation>
    <scope>NUCLEOTIDE SEQUENCE [LARGE SCALE GENOMIC DNA]</scope>
    <source>
        <strain evidence="2 3">CGMCC 4.7215</strain>
    </source>
</reference>
<dbReference type="InterPro" id="IPR037883">
    <property type="entry name" value="Knr4/Smi1-like_sf"/>
</dbReference>
<proteinExistence type="predicted"/>
<name>A0ABD5XDD0_9EURY</name>
<evidence type="ECO:0000313" key="2">
    <source>
        <dbReference type="EMBL" id="MFC7127053.1"/>
    </source>
</evidence>
<dbReference type="SMART" id="SM00860">
    <property type="entry name" value="SMI1_KNR4"/>
    <property type="match status" value="1"/>
</dbReference>